<evidence type="ECO:0000259" key="2">
    <source>
        <dbReference type="Pfam" id="PF02517"/>
    </source>
</evidence>
<protein>
    <submittedName>
        <fullName evidence="3">CPBP family intramembrane metalloprotease</fullName>
    </submittedName>
</protein>
<accession>A0A7Z0QNV3</accession>
<name>A0A7Z0QNV3_9GAMM</name>
<dbReference type="AlphaFoldDB" id="A0A7Z0QNV3"/>
<feature type="transmembrane region" description="Helical" evidence="1">
    <location>
        <begin position="164"/>
        <end position="181"/>
    </location>
</feature>
<feature type="transmembrane region" description="Helical" evidence="1">
    <location>
        <begin position="193"/>
        <end position="218"/>
    </location>
</feature>
<evidence type="ECO:0000256" key="1">
    <source>
        <dbReference type="SAM" id="Phobius"/>
    </source>
</evidence>
<feature type="transmembrane region" description="Helical" evidence="1">
    <location>
        <begin position="140"/>
        <end position="158"/>
    </location>
</feature>
<sequence length="275" mass="29017">MSAAAPGRPRARQDLRIALVLAAASAVATVAVFPYLLQVAPGRFDAVPMPLGLLIAVQALQMFIVVSLLAWAGLRLGHRAGLGSPLLQLGINRYPAPPGYAPRAWHSAGLGAGAALAILLLSSTLDPLLLPQAQLPMQDIEGAGSALYGLLAAFYGGIVEEVQLRLFLMSLVAWTLTWLTRRAHGFDGTLSPRLAWTAIGVSALLFGAGHLPMAAGIWGLDSGVVVRTLLLNGIGGLVFGWVFWRRGLEMAIVAHFTADLVLHVAVPLLRPQLVL</sequence>
<feature type="domain" description="CAAX prenyl protease 2/Lysostaphin resistance protein A-like" evidence="2">
    <location>
        <begin position="145"/>
        <end position="261"/>
    </location>
</feature>
<evidence type="ECO:0000313" key="4">
    <source>
        <dbReference type="Proteomes" id="UP000589896"/>
    </source>
</evidence>
<dbReference type="RefSeq" id="WP_180543050.1">
    <property type="nucleotide sequence ID" value="NZ_JACCJZ010000002.1"/>
</dbReference>
<reference evidence="3 4" key="1">
    <citation type="submission" date="2020-07" db="EMBL/GenBank/DDBJ databases">
        <title>isolation of Luteimonas sp. SJ-16.</title>
        <authorList>
            <person name="Huang X.-X."/>
            <person name="Xu L."/>
            <person name="Sun J.-Q."/>
        </authorList>
    </citation>
    <scope>NUCLEOTIDE SEQUENCE [LARGE SCALE GENOMIC DNA]</scope>
    <source>
        <strain evidence="3 4">SJ-16</strain>
    </source>
</reference>
<keyword evidence="1" id="KW-1133">Transmembrane helix</keyword>
<organism evidence="3 4">
    <name type="scientific">Luteimonas deserti</name>
    <dbReference type="NCBI Taxonomy" id="2752306"/>
    <lineage>
        <taxon>Bacteria</taxon>
        <taxon>Pseudomonadati</taxon>
        <taxon>Pseudomonadota</taxon>
        <taxon>Gammaproteobacteria</taxon>
        <taxon>Lysobacterales</taxon>
        <taxon>Lysobacteraceae</taxon>
        <taxon>Luteimonas</taxon>
    </lineage>
</organism>
<keyword evidence="1" id="KW-0812">Transmembrane</keyword>
<feature type="transmembrane region" description="Helical" evidence="1">
    <location>
        <begin position="224"/>
        <end position="244"/>
    </location>
</feature>
<proteinExistence type="predicted"/>
<keyword evidence="3" id="KW-0378">Hydrolase</keyword>
<keyword evidence="1" id="KW-0472">Membrane</keyword>
<keyword evidence="3" id="KW-0482">Metalloprotease</keyword>
<dbReference type="Pfam" id="PF02517">
    <property type="entry name" value="Rce1-like"/>
    <property type="match status" value="1"/>
</dbReference>
<feature type="transmembrane region" description="Helical" evidence="1">
    <location>
        <begin position="49"/>
        <end position="74"/>
    </location>
</feature>
<dbReference type="Proteomes" id="UP000589896">
    <property type="component" value="Unassembled WGS sequence"/>
</dbReference>
<dbReference type="InterPro" id="IPR003675">
    <property type="entry name" value="Rce1/LyrA-like_dom"/>
</dbReference>
<keyword evidence="3" id="KW-0645">Protease</keyword>
<comment type="caution">
    <text evidence="3">The sequence shown here is derived from an EMBL/GenBank/DDBJ whole genome shotgun (WGS) entry which is preliminary data.</text>
</comment>
<gene>
    <name evidence="3" type="ORF">H0E82_00665</name>
</gene>
<feature type="transmembrane region" description="Helical" evidence="1">
    <location>
        <begin position="15"/>
        <end position="37"/>
    </location>
</feature>
<feature type="transmembrane region" description="Helical" evidence="1">
    <location>
        <begin position="104"/>
        <end position="128"/>
    </location>
</feature>
<dbReference type="GO" id="GO:0004175">
    <property type="term" value="F:endopeptidase activity"/>
    <property type="evidence" value="ECO:0007669"/>
    <property type="project" value="UniProtKB-ARBA"/>
</dbReference>
<dbReference type="GO" id="GO:0008237">
    <property type="term" value="F:metallopeptidase activity"/>
    <property type="evidence" value="ECO:0007669"/>
    <property type="project" value="UniProtKB-KW"/>
</dbReference>
<dbReference type="EMBL" id="JACCJZ010000002">
    <property type="protein sequence ID" value="NYZ61276.1"/>
    <property type="molecule type" value="Genomic_DNA"/>
</dbReference>
<dbReference type="GO" id="GO:0080120">
    <property type="term" value="P:CAAX-box protein maturation"/>
    <property type="evidence" value="ECO:0007669"/>
    <property type="project" value="UniProtKB-ARBA"/>
</dbReference>
<dbReference type="GO" id="GO:0006508">
    <property type="term" value="P:proteolysis"/>
    <property type="evidence" value="ECO:0007669"/>
    <property type="project" value="UniProtKB-KW"/>
</dbReference>
<keyword evidence="4" id="KW-1185">Reference proteome</keyword>
<evidence type="ECO:0000313" key="3">
    <source>
        <dbReference type="EMBL" id="NYZ61276.1"/>
    </source>
</evidence>